<feature type="transmembrane region" description="Helical" evidence="1">
    <location>
        <begin position="147"/>
        <end position="168"/>
    </location>
</feature>
<dbReference type="CDD" id="cd03392">
    <property type="entry name" value="PAP2_like_2"/>
    <property type="match status" value="1"/>
</dbReference>
<feature type="transmembrane region" description="Helical" evidence="1">
    <location>
        <begin position="81"/>
        <end position="102"/>
    </location>
</feature>
<keyword evidence="1" id="KW-1133">Transmembrane helix</keyword>
<feature type="transmembrane region" description="Helical" evidence="1">
    <location>
        <begin position="109"/>
        <end position="127"/>
    </location>
</feature>
<proteinExistence type="predicted"/>
<evidence type="ECO:0000313" key="4">
    <source>
        <dbReference type="Proteomes" id="UP001230156"/>
    </source>
</evidence>
<dbReference type="Pfam" id="PF01569">
    <property type="entry name" value="PAP2"/>
    <property type="match status" value="1"/>
</dbReference>
<gene>
    <name evidence="3" type="ORF">Q8A70_04230</name>
</gene>
<feature type="domain" description="Phosphatidic acid phosphatase type 2/haloperoxidase" evidence="2">
    <location>
        <begin position="109"/>
        <end position="222"/>
    </location>
</feature>
<dbReference type="PANTHER" id="PTHR14969">
    <property type="entry name" value="SPHINGOSINE-1-PHOSPHATE PHOSPHOHYDROLASE"/>
    <property type="match status" value="1"/>
</dbReference>
<keyword evidence="1" id="KW-0472">Membrane</keyword>
<evidence type="ECO:0000256" key="1">
    <source>
        <dbReference type="SAM" id="Phobius"/>
    </source>
</evidence>
<organism evidence="3 4">
    <name type="scientific">Dongia sedimenti</name>
    <dbReference type="NCBI Taxonomy" id="3064282"/>
    <lineage>
        <taxon>Bacteria</taxon>
        <taxon>Pseudomonadati</taxon>
        <taxon>Pseudomonadota</taxon>
        <taxon>Alphaproteobacteria</taxon>
        <taxon>Rhodospirillales</taxon>
        <taxon>Dongiaceae</taxon>
        <taxon>Dongia</taxon>
    </lineage>
</organism>
<feature type="transmembrane region" description="Helical" evidence="1">
    <location>
        <begin position="20"/>
        <end position="39"/>
    </location>
</feature>
<dbReference type="SMART" id="SM00014">
    <property type="entry name" value="acidPPc"/>
    <property type="match status" value="1"/>
</dbReference>
<dbReference type="EMBL" id="JAUYVI010000002">
    <property type="protein sequence ID" value="MDQ7246855.1"/>
    <property type="molecule type" value="Genomic_DNA"/>
</dbReference>
<keyword evidence="4" id="KW-1185">Reference proteome</keyword>
<sequence>MKHMKLSKRFEILQGRRRELGLILGFAIVAGLILGFGLLTEEVLEGDTEAFDRTVAAALRSAGDSHDPIGPPWLEEFARDVTALGSFAFIGLLTFGVIGYFLLIQRRGWAVLVAASVLGGAAISTLLKNVFDRARPDLPSSVRVFTASFPSGHATLSAISFLTLGALLAQTSPDPRVKTYFAILAIVPTVAVGTSRVYLGVHFASDVLAGWCVGSAWALLCWMVARWLKHA</sequence>
<dbReference type="Gene3D" id="1.20.144.10">
    <property type="entry name" value="Phosphatidic acid phosphatase type 2/haloperoxidase"/>
    <property type="match status" value="2"/>
</dbReference>
<accession>A0ABU0YI41</accession>
<dbReference type="PANTHER" id="PTHR14969:SF13">
    <property type="entry name" value="AT30094P"/>
    <property type="match status" value="1"/>
</dbReference>
<protein>
    <submittedName>
        <fullName evidence="3">Phosphatase PAP2 family protein</fullName>
    </submittedName>
</protein>
<dbReference type="SUPFAM" id="SSF48317">
    <property type="entry name" value="Acid phosphatase/Vanadium-dependent haloperoxidase"/>
    <property type="match status" value="1"/>
</dbReference>
<name>A0ABU0YI41_9PROT</name>
<dbReference type="RefSeq" id="WP_379954271.1">
    <property type="nucleotide sequence ID" value="NZ_JAUYVI010000002.1"/>
</dbReference>
<keyword evidence="1" id="KW-0812">Transmembrane</keyword>
<feature type="transmembrane region" description="Helical" evidence="1">
    <location>
        <begin position="207"/>
        <end position="228"/>
    </location>
</feature>
<dbReference type="Proteomes" id="UP001230156">
    <property type="component" value="Unassembled WGS sequence"/>
</dbReference>
<dbReference type="InterPro" id="IPR036938">
    <property type="entry name" value="PAP2/HPO_sf"/>
</dbReference>
<evidence type="ECO:0000259" key="2">
    <source>
        <dbReference type="SMART" id="SM00014"/>
    </source>
</evidence>
<dbReference type="InterPro" id="IPR000326">
    <property type="entry name" value="PAP2/HPO"/>
</dbReference>
<evidence type="ECO:0000313" key="3">
    <source>
        <dbReference type="EMBL" id="MDQ7246855.1"/>
    </source>
</evidence>
<comment type="caution">
    <text evidence="3">The sequence shown here is derived from an EMBL/GenBank/DDBJ whole genome shotgun (WGS) entry which is preliminary data.</text>
</comment>
<reference evidence="4" key="1">
    <citation type="submission" date="2023-08" db="EMBL/GenBank/DDBJ databases">
        <title>Rhodospirillaceae gen. nov., a novel taxon isolated from the Yangtze River Yuezi River estuary sludge.</title>
        <authorList>
            <person name="Ruan L."/>
        </authorList>
    </citation>
    <scope>NUCLEOTIDE SEQUENCE [LARGE SCALE GENOMIC DNA]</scope>
    <source>
        <strain evidence="4">R-7</strain>
    </source>
</reference>
<feature type="transmembrane region" description="Helical" evidence="1">
    <location>
        <begin position="180"/>
        <end position="201"/>
    </location>
</feature>